<accession>M5GF77</accession>
<organism evidence="2 3">
    <name type="scientific">Dacryopinax primogenitus (strain DJM 731)</name>
    <name type="common">Brown rot fungus</name>
    <dbReference type="NCBI Taxonomy" id="1858805"/>
    <lineage>
        <taxon>Eukaryota</taxon>
        <taxon>Fungi</taxon>
        <taxon>Dikarya</taxon>
        <taxon>Basidiomycota</taxon>
        <taxon>Agaricomycotina</taxon>
        <taxon>Dacrymycetes</taxon>
        <taxon>Dacrymycetales</taxon>
        <taxon>Dacrymycetaceae</taxon>
        <taxon>Dacryopinax</taxon>
    </lineage>
</organism>
<feature type="compositionally biased region" description="Basic and acidic residues" evidence="1">
    <location>
        <begin position="47"/>
        <end position="65"/>
    </location>
</feature>
<feature type="compositionally biased region" description="Basic and acidic residues" evidence="1">
    <location>
        <begin position="21"/>
        <end position="34"/>
    </location>
</feature>
<reference evidence="2 3" key="1">
    <citation type="journal article" date="2012" name="Science">
        <title>The Paleozoic origin of enzymatic lignin decomposition reconstructed from 31 fungal genomes.</title>
        <authorList>
            <person name="Floudas D."/>
            <person name="Binder M."/>
            <person name="Riley R."/>
            <person name="Barry K."/>
            <person name="Blanchette R.A."/>
            <person name="Henrissat B."/>
            <person name="Martinez A.T."/>
            <person name="Otillar R."/>
            <person name="Spatafora J.W."/>
            <person name="Yadav J.S."/>
            <person name="Aerts A."/>
            <person name="Benoit I."/>
            <person name="Boyd A."/>
            <person name="Carlson A."/>
            <person name="Copeland A."/>
            <person name="Coutinho P.M."/>
            <person name="de Vries R.P."/>
            <person name="Ferreira P."/>
            <person name="Findley K."/>
            <person name="Foster B."/>
            <person name="Gaskell J."/>
            <person name="Glotzer D."/>
            <person name="Gorecki P."/>
            <person name="Heitman J."/>
            <person name="Hesse C."/>
            <person name="Hori C."/>
            <person name="Igarashi K."/>
            <person name="Jurgens J.A."/>
            <person name="Kallen N."/>
            <person name="Kersten P."/>
            <person name="Kohler A."/>
            <person name="Kuees U."/>
            <person name="Kumar T.K.A."/>
            <person name="Kuo A."/>
            <person name="LaButti K."/>
            <person name="Larrondo L.F."/>
            <person name="Lindquist E."/>
            <person name="Ling A."/>
            <person name="Lombard V."/>
            <person name="Lucas S."/>
            <person name="Lundell T."/>
            <person name="Martin R."/>
            <person name="McLaughlin D.J."/>
            <person name="Morgenstern I."/>
            <person name="Morin E."/>
            <person name="Murat C."/>
            <person name="Nagy L.G."/>
            <person name="Nolan M."/>
            <person name="Ohm R.A."/>
            <person name="Patyshakuliyeva A."/>
            <person name="Rokas A."/>
            <person name="Ruiz-Duenas F.J."/>
            <person name="Sabat G."/>
            <person name="Salamov A."/>
            <person name="Samejima M."/>
            <person name="Schmutz J."/>
            <person name="Slot J.C."/>
            <person name="St John F."/>
            <person name="Stenlid J."/>
            <person name="Sun H."/>
            <person name="Sun S."/>
            <person name="Syed K."/>
            <person name="Tsang A."/>
            <person name="Wiebenga A."/>
            <person name="Young D."/>
            <person name="Pisabarro A."/>
            <person name="Eastwood D.C."/>
            <person name="Martin F."/>
            <person name="Cullen D."/>
            <person name="Grigoriev I.V."/>
            <person name="Hibbett D.S."/>
        </authorList>
    </citation>
    <scope>NUCLEOTIDE SEQUENCE [LARGE SCALE GENOMIC DNA]</scope>
    <source>
        <strain evidence="2 3">DJM-731 SS1</strain>
    </source>
</reference>
<protein>
    <submittedName>
        <fullName evidence="2">Uncharacterized protein</fullName>
    </submittedName>
</protein>
<sequence length="65" mass="7341">MGATLFFSAMPDAMPEDRYAEMPSRELPGKEERTANSNFRSTPEVADSEHIAECQTDEVDRNDVF</sequence>
<dbReference type="EMBL" id="JH795855">
    <property type="protein sequence ID" value="EJU06027.1"/>
    <property type="molecule type" value="Genomic_DNA"/>
</dbReference>
<dbReference type="AlphaFoldDB" id="M5GF77"/>
<dbReference type="RefSeq" id="XP_040632921.1">
    <property type="nucleotide sequence ID" value="XM_040771468.1"/>
</dbReference>
<keyword evidence="3" id="KW-1185">Reference proteome</keyword>
<evidence type="ECO:0000256" key="1">
    <source>
        <dbReference type="SAM" id="MobiDB-lite"/>
    </source>
</evidence>
<gene>
    <name evidence="2" type="ORF">DACRYDRAFT_19358</name>
</gene>
<feature type="region of interest" description="Disordered" evidence="1">
    <location>
        <begin position="21"/>
        <end position="65"/>
    </location>
</feature>
<evidence type="ECO:0000313" key="2">
    <source>
        <dbReference type="EMBL" id="EJU06027.1"/>
    </source>
</evidence>
<dbReference type="GeneID" id="63686530"/>
<evidence type="ECO:0000313" key="3">
    <source>
        <dbReference type="Proteomes" id="UP000030653"/>
    </source>
</evidence>
<dbReference type="Proteomes" id="UP000030653">
    <property type="component" value="Unassembled WGS sequence"/>
</dbReference>
<dbReference type="HOGENOM" id="CLU_2849642_0_0_1"/>
<proteinExistence type="predicted"/>
<name>M5GF77_DACPD</name>